<name>A0AAD8EQR1_DIPPU</name>
<dbReference type="Proteomes" id="UP001233999">
    <property type="component" value="Unassembled WGS sequence"/>
</dbReference>
<dbReference type="EMBL" id="JASPKZ010000844">
    <property type="protein sequence ID" value="KAJ9598931.1"/>
    <property type="molecule type" value="Genomic_DNA"/>
</dbReference>
<keyword evidence="2" id="KW-1185">Reference proteome</keyword>
<reference evidence="1" key="1">
    <citation type="journal article" date="2023" name="IScience">
        <title>Live-bearing cockroach genome reveals convergent evolutionary mechanisms linked to viviparity in insects and beyond.</title>
        <authorList>
            <person name="Fouks B."/>
            <person name="Harrison M.C."/>
            <person name="Mikhailova A.A."/>
            <person name="Marchal E."/>
            <person name="English S."/>
            <person name="Carruthers M."/>
            <person name="Jennings E.C."/>
            <person name="Chiamaka E.L."/>
            <person name="Frigard R.A."/>
            <person name="Pippel M."/>
            <person name="Attardo G.M."/>
            <person name="Benoit J.B."/>
            <person name="Bornberg-Bauer E."/>
            <person name="Tobe S.S."/>
        </authorList>
    </citation>
    <scope>NUCLEOTIDE SEQUENCE</scope>
    <source>
        <strain evidence="1">Stay&amp;Tobe</strain>
    </source>
</reference>
<proteinExistence type="predicted"/>
<evidence type="ECO:0000313" key="1">
    <source>
        <dbReference type="EMBL" id="KAJ9598931.1"/>
    </source>
</evidence>
<feature type="non-terminal residue" evidence="1">
    <location>
        <position position="1"/>
    </location>
</feature>
<feature type="non-terminal residue" evidence="1">
    <location>
        <position position="121"/>
    </location>
</feature>
<protein>
    <submittedName>
        <fullName evidence="1">Uncharacterized protein</fullName>
    </submittedName>
</protein>
<evidence type="ECO:0000313" key="2">
    <source>
        <dbReference type="Proteomes" id="UP001233999"/>
    </source>
</evidence>
<organism evidence="1 2">
    <name type="scientific">Diploptera punctata</name>
    <name type="common">Pacific beetle cockroach</name>
    <dbReference type="NCBI Taxonomy" id="6984"/>
    <lineage>
        <taxon>Eukaryota</taxon>
        <taxon>Metazoa</taxon>
        <taxon>Ecdysozoa</taxon>
        <taxon>Arthropoda</taxon>
        <taxon>Hexapoda</taxon>
        <taxon>Insecta</taxon>
        <taxon>Pterygota</taxon>
        <taxon>Neoptera</taxon>
        <taxon>Polyneoptera</taxon>
        <taxon>Dictyoptera</taxon>
        <taxon>Blattodea</taxon>
        <taxon>Blaberoidea</taxon>
        <taxon>Blaberidae</taxon>
        <taxon>Diplopterinae</taxon>
        <taxon>Diploptera</taxon>
    </lineage>
</organism>
<gene>
    <name evidence="1" type="ORF">L9F63_026537</name>
</gene>
<comment type="caution">
    <text evidence="1">The sequence shown here is derived from an EMBL/GenBank/DDBJ whole genome shotgun (WGS) entry which is preliminary data.</text>
</comment>
<dbReference type="AlphaFoldDB" id="A0AAD8EQR1"/>
<accession>A0AAD8EQR1</accession>
<reference evidence="1" key="2">
    <citation type="submission" date="2023-05" db="EMBL/GenBank/DDBJ databases">
        <authorList>
            <person name="Fouks B."/>
        </authorList>
    </citation>
    <scope>NUCLEOTIDE SEQUENCE</scope>
    <source>
        <strain evidence="1">Stay&amp;Tobe</strain>
        <tissue evidence="1">Testes</tissue>
    </source>
</reference>
<sequence>GRCGSHRNRDLFEELEDLSDSGPELDTMSISSTPKPSLRPFFSSSRSLLQETLNVPGQKNWLPLFCAQKQCSRFNMPVIFRRHQLDASVGFHSMKSPYHVCLIYGIVSQKWQSCRKTVEYV</sequence>